<geneLocation type="plasmid" evidence="3">
    <name>pMSR2D</name>
</geneLocation>
<evidence type="ECO:0000313" key="5">
    <source>
        <dbReference type="Proteomes" id="UP001171299"/>
    </source>
</evidence>
<evidence type="ECO:0000313" key="2">
    <source>
        <dbReference type="EMBL" id="MDO6406934.1"/>
    </source>
</evidence>
<dbReference type="KEGG" id="ppho:CTZ24_25900"/>
<organism evidence="3 4">
    <name type="scientific">Pantoea phytobeneficialis</name>
    <dbReference type="NCBI Taxonomy" id="2052056"/>
    <lineage>
        <taxon>Bacteria</taxon>
        <taxon>Pseudomonadati</taxon>
        <taxon>Pseudomonadota</taxon>
        <taxon>Gammaproteobacteria</taxon>
        <taxon>Enterobacterales</taxon>
        <taxon>Erwiniaceae</taxon>
        <taxon>Pantoea</taxon>
    </lineage>
</organism>
<dbReference type="RefSeq" id="WP_021185576.1">
    <property type="nucleotide sequence ID" value="NZ_CP024640.1"/>
</dbReference>
<dbReference type="AlphaFoldDB" id="A0AAP9HAS3"/>
<dbReference type="SMART" id="SM00834">
    <property type="entry name" value="CxxC_CXXC_SSSS"/>
    <property type="match status" value="1"/>
</dbReference>
<name>A0AAP9HAS3_9GAMM</name>
<protein>
    <submittedName>
        <fullName evidence="3">Transcriptional regulator</fullName>
    </submittedName>
    <submittedName>
        <fullName evidence="2">Zinc ribbon domain-containing protein</fullName>
    </submittedName>
</protein>
<proteinExistence type="predicted"/>
<dbReference type="Pfam" id="PF09723">
    <property type="entry name" value="Zn_ribbon_8"/>
    <property type="match status" value="1"/>
</dbReference>
<dbReference type="NCBIfam" id="TIGR02605">
    <property type="entry name" value="CxxC_CxxC_SSSS"/>
    <property type="match status" value="1"/>
</dbReference>
<gene>
    <name evidence="3" type="ORF">CTZ24_25900</name>
    <name evidence="2" type="ORF">Q3404_10115</name>
</gene>
<reference evidence="4" key="1">
    <citation type="submission" date="2017-11" db="EMBL/GenBank/DDBJ databases">
        <title>Genome sequence of Pantoea sp. MSR2.</title>
        <authorList>
            <person name="Nascimento F.X."/>
        </authorList>
    </citation>
    <scope>NUCLEOTIDE SEQUENCE [LARGE SCALE GENOMIC DNA]</scope>
    <source>
        <strain evidence="4">MSR2</strain>
        <plasmid evidence="4">pmsr2d</plasmid>
    </source>
</reference>
<sequence length="72" mass="7981">MPYYDYLCSDCGAFELRRSVAARDEPAPCPICQKNAERKVSFQPVLLRSKPGAEVRNPLHVEGCPCCPGVIK</sequence>
<evidence type="ECO:0000313" key="3">
    <source>
        <dbReference type="EMBL" id="QGR09900.1"/>
    </source>
</evidence>
<dbReference type="InterPro" id="IPR013429">
    <property type="entry name" value="Regulatory_FmdB_Zinc_ribbon"/>
</dbReference>
<dbReference type="Proteomes" id="UP000424872">
    <property type="component" value="Plasmid pMSR2D"/>
</dbReference>
<evidence type="ECO:0000259" key="1">
    <source>
        <dbReference type="SMART" id="SM00834"/>
    </source>
</evidence>
<reference evidence="2" key="3">
    <citation type="submission" date="2023-07" db="EMBL/GenBank/DDBJ databases">
        <title>The extreme plant-growth-promoting properties of Pantoea phytobeneficialis PF55 revealed by functional and genomic analysis.</title>
        <authorList>
            <person name="Nascimento F.X."/>
            <person name="Marcio R.J."/>
        </authorList>
    </citation>
    <scope>NUCLEOTIDE SEQUENCE</scope>
    <source>
        <strain evidence="2">PF55</strain>
    </source>
</reference>
<dbReference type="EMBL" id="CP024640">
    <property type="protein sequence ID" value="QGR09900.1"/>
    <property type="molecule type" value="Genomic_DNA"/>
</dbReference>
<reference evidence="3" key="2">
    <citation type="journal article" date="2020" name="Environ. Microbiol.">
        <title>The extreme plant-growth-promoting properties of Pantoea phytobeneficialis MSR2 revealed by functional and genomic analysis.</title>
        <authorList>
            <person name="Nascimento F.X."/>
            <person name="Hernandez A.G."/>
            <person name="Glick B.R."/>
            <person name="Rossi M.J."/>
        </authorList>
    </citation>
    <scope>NUCLEOTIDE SEQUENCE</scope>
    <source>
        <strain evidence="3">MSR2</strain>
    </source>
</reference>
<dbReference type="EMBL" id="JAUOOM010000008">
    <property type="protein sequence ID" value="MDO6406934.1"/>
    <property type="molecule type" value="Genomic_DNA"/>
</dbReference>
<feature type="domain" description="Putative regulatory protein FmdB zinc ribbon" evidence="1">
    <location>
        <begin position="1"/>
        <end position="41"/>
    </location>
</feature>
<accession>A0AAP9HAS3</accession>
<geneLocation type="plasmid" evidence="4">
    <name>pmsr2d</name>
</geneLocation>
<keyword evidence="5" id="KW-1185">Reference proteome</keyword>
<keyword evidence="3" id="KW-0614">Plasmid</keyword>
<evidence type="ECO:0000313" key="4">
    <source>
        <dbReference type="Proteomes" id="UP000424872"/>
    </source>
</evidence>
<dbReference type="Proteomes" id="UP001171299">
    <property type="component" value="Unassembled WGS sequence"/>
</dbReference>